<comment type="similarity">
    <text evidence="2">Belongs to the arsenical resistance-3 (ACR3) (TC 2.A.59) family.</text>
</comment>
<keyword evidence="6 8" id="KW-1133">Transmembrane helix</keyword>
<dbReference type="Gene3D" id="1.20.1530.20">
    <property type="match status" value="1"/>
</dbReference>
<feature type="transmembrane region" description="Helical" evidence="8">
    <location>
        <begin position="227"/>
        <end position="251"/>
    </location>
</feature>
<dbReference type="Pfam" id="PF01758">
    <property type="entry name" value="SBF"/>
    <property type="match status" value="1"/>
</dbReference>
<evidence type="ECO:0000256" key="8">
    <source>
        <dbReference type="SAM" id="Phobius"/>
    </source>
</evidence>
<reference evidence="9 10" key="1">
    <citation type="submission" date="2020-08" db="EMBL/GenBank/DDBJ databases">
        <title>Sequencing the genomes of 1000 actinobacteria strains.</title>
        <authorList>
            <person name="Klenk H.-P."/>
        </authorList>
    </citation>
    <scope>NUCLEOTIDE SEQUENCE [LARGE SCALE GENOMIC DNA]</scope>
    <source>
        <strain evidence="9 10">DSM 24947</strain>
    </source>
</reference>
<dbReference type="RefSeq" id="WP_343065792.1">
    <property type="nucleotide sequence ID" value="NZ_JACHMD010000001.1"/>
</dbReference>
<dbReference type="PANTHER" id="PTHR43057:SF1">
    <property type="entry name" value="ARSENICAL-RESISTANCE PROTEIN 3"/>
    <property type="match status" value="1"/>
</dbReference>
<name>A0A7W7BMD1_9MICO</name>
<dbReference type="EMBL" id="JACHMD010000001">
    <property type="protein sequence ID" value="MBB4665294.1"/>
    <property type="molecule type" value="Genomic_DNA"/>
</dbReference>
<evidence type="ECO:0000256" key="5">
    <source>
        <dbReference type="ARBA" id="ARBA00022692"/>
    </source>
</evidence>
<proteinExistence type="inferred from homology"/>
<keyword evidence="4" id="KW-1003">Cell membrane</keyword>
<comment type="subcellular location">
    <subcellularLocation>
        <location evidence="1">Cell membrane</location>
        <topology evidence="1">Multi-pass membrane protein</topology>
    </subcellularLocation>
</comment>
<protein>
    <submittedName>
        <fullName evidence="9">ACR3 family arsenite efflux pump ArsB</fullName>
    </submittedName>
</protein>
<evidence type="ECO:0000256" key="2">
    <source>
        <dbReference type="ARBA" id="ARBA00010110"/>
    </source>
</evidence>
<keyword evidence="5 8" id="KW-0812">Transmembrane</keyword>
<feature type="transmembrane region" description="Helical" evidence="8">
    <location>
        <begin position="128"/>
        <end position="147"/>
    </location>
</feature>
<feature type="transmembrane region" description="Helical" evidence="8">
    <location>
        <begin position="167"/>
        <end position="186"/>
    </location>
</feature>
<keyword evidence="7 8" id="KW-0472">Membrane</keyword>
<dbReference type="InterPro" id="IPR004706">
    <property type="entry name" value="Arsenical-R_Acr3"/>
</dbReference>
<feature type="transmembrane region" description="Helical" evidence="8">
    <location>
        <begin position="198"/>
        <end position="221"/>
    </location>
</feature>
<dbReference type="InterPro" id="IPR002657">
    <property type="entry name" value="BilAc:Na_symport/Acr3"/>
</dbReference>
<evidence type="ECO:0000256" key="4">
    <source>
        <dbReference type="ARBA" id="ARBA00022475"/>
    </source>
</evidence>
<feature type="transmembrane region" description="Helical" evidence="8">
    <location>
        <begin position="12"/>
        <end position="30"/>
    </location>
</feature>
<evidence type="ECO:0000256" key="3">
    <source>
        <dbReference type="ARBA" id="ARBA00022448"/>
    </source>
</evidence>
<dbReference type="AlphaFoldDB" id="A0A7W7BMD1"/>
<accession>A0A7W7BMD1</accession>
<organism evidence="9 10">
    <name type="scientific">Microbacterium marinum</name>
    <dbReference type="NCBI Taxonomy" id="421115"/>
    <lineage>
        <taxon>Bacteria</taxon>
        <taxon>Bacillati</taxon>
        <taxon>Actinomycetota</taxon>
        <taxon>Actinomycetes</taxon>
        <taxon>Micrococcales</taxon>
        <taxon>Microbacteriaceae</taxon>
        <taxon>Microbacterium</taxon>
    </lineage>
</organism>
<evidence type="ECO:0000313" key="9">
    <source>
        <dbReference type="EMBL" id="MBB4665294.1"/>
    </source>
</evidence>
<dbReference type="Proteomes" id="UP000573729">
    <property type="component" value="Unassembled WGS sequence"/>
</dbReference>
<evidence type="ECO:0000256" key="1">
    <source>
        <dbReference type="ARBA" id="ARBA00004651"/>
    </source>
</evidence>
<dbReference type="PANTHER" id="PTHR43057">
    <property type="entry name" value="ARSENITE EFFLUX TRANSPORTER"/>
    <property type="match status" value="1"/>
</dbReference>
<dbReference type="InterPro" id="IPR038770">
    <property type="entry name" value="Na+/solute_symporter_sf"/>
</dbReference>
<dbReference type="GO" id="GO:0005886">
    <property type="term" value="C:plasma membrane"/>
    <property type="evidence" value="ECO:0007669"/>
    <property type="project" value="UniProtKB-SubCell"/>
</dbReference>
<sequence>MSAAQGWAERHQIAFYVVAIAAGLTLGWLIPSAPTLDVAITPVLSVLLFVTFLGVPFGRIAEAFRDLRFLVTLLILNFAIVPLIVFVLSRFVATDAALLIGVLLVLLTPCVDYVIVFTGLAGGAQDKLLAAAPLLMLLQMLLLPVYLTAFAGQGMLGGIDAAPFIEAFVFLIVVPLLLAAVTQWAARRTSWARGVERVGAASMVPLMVLTLFVVVASQAALVLGNVAALAAVLPIFAGFLVVMALVGIAVARVAKLDVPSARAVTFSGATRNSLVVLPLALALPAEFALAPAVVVAQTLIELIGMVVYVRVIPKLIPAH</sequence>
<dbReference type="GO" id="GO:0015104">
    <property type="term" value="F:antimonite transmembrane transporter activity"/>
    <property type="evidence" value="ECO:0007669"/>
    <property type="project" value="TreeGrafter"/>
</dbReference>
<evidence type="ECO:0000256" key="6">
    <source>
        <dbReference type="ARBA" id="ARBA00022989"/>
    </source>
</evidence>
<dbReference type="GO" id="GO:0015105">
    <property type="term" value="F:arsenite transmembrane transporter activity"/>
    <property type="evidence" value="ECO:0007669"/>
    <property type="project" value="TreeGrafter"/>
</dbReference>
<gene>
    <name evidence="9" type="ORF">BKA24_000003</name>
</gene>
<keyword evidence="10" id="KW-1185">Reference proteome</keyword>
<comment type="caution">
    <text evidence="9">The sequence shown here is derived from an EMBL/GenBank/DDBJ whole genome shotgun (WGS) entry which is preliminary data.</text>
</comment>
<feature type="transmembrane region" description="Helical" evidence="8">
    <location>
        <begin position="36"/>
        <end position="57"/>
    </location>
</feature>
<feature type="transmembrane region" description="Helical" evidence="8">
    <location>
        <begin position="98"/>
        <end position="121"/>
    </location>
</feature>
<feature type="transmembrane region" description="Helical" evidence="8">
    <location>
        <begin position="69"/>
        <end position="92"/>
    </location>
</feature>
<keyword evidence="3" id="KW-0813">Transport</keyword>
<evidence type="ECO:0000256" key="7">
    <source>
        <dbReference type="ARBA" id="ARBA00023136"/>
    </source>
</evidence>
<dbReference type="GO" id="GO:0015297">
    <property type="term" value="F:antiporter activity"/>
    <property type="evidence" value="ECO:0007669"/>
    <property type="project" value="InterPro"/>
</dbReference>
<evidence type="ECO:0000313" key="10">
    <source>
        <dbReference type="Proteomes" id="UP000573729"/>
    </source>
</evidence>